<sequence length="331" mass="37551">MLHGFHDLALNEGEEPPRRAAAFDGIRWDGDLPWYQKAIIWLLQLGSIPGHVAVMPDGNRRFAKRTSTDLRHAYVIGTLLYERVCGWCLRTGVQCVTTFFLAVRHLQRSTTEKAALLSGTVDTWAERMRNLKWVRSLGLELRYVGRLDLLPEKYMVKLAALEVATSELIRRRKALTLTIEGSKIQMEQLALQLAKGLKAGIIQREDITAELIDGCLGLAECPEADMLWRFAGLRFSDFVVPQCSYAYLKMERKTWEDVGFSDWTVAVLLYQLHWPCIAAVKGRHAQLLKSKAGTQSFLQVLRQRKFMVHIEASRSAYIAESLAKCGNLDTL</sequence>
<dbReference type="GO" id="GO:0005783">
    <property type="term" value="C:endoplasmic reticulum"/>
    <property type="evidence" value="ECO:0007669"/>
    <property type="project" value="TreeGrafter"/>
</dbReference>
<evidence type="ECO:0000256" key="4">
    <source>
        <dbReference type="ARBA" id="ARBA00047353"/>
    </source>
</evidence>
<proteinExistence type="inferred from homology"/>
<dbReference type="GO" id="GO:0045547">
    <property type="term" value="F:ditrans,polycis-polyprenyl diphosphate synthase [(2E,6E)-farnesyl diphosphate specific] activity"/>
    <property type="evidence" value="ECO:0007669"/>
    <property type="project" value="UniProtKB-EC"/>
</dbReference>
<dbReference type="InterPro" id="IPR001441">
    <property type="entry name" value="UPP_synth-like"/>
</dbReference>
<dbReference type="Proteomes" id="UP001321473">
    <property type="component" value="Unassembled WGS sequence"/>
</dbReference>
<gene>
    <name evidence="5" type="ORF">V5799_020873</name>
</gene>
<dbReference type="Pfam" id="PF01255">
    <property type="entry name" value="Prenyltransf"/>
    <property type="match status" value="1"/>
</dbReference>
<comment type="similarity">
    <text evidence="1">Belongs to the UPP synthase family.</text>
</comment>
<dbReference type="PANTHER" id="PTHR10291:SF43">
    <property type="entry name" value="DEHYDRODOLICHYL DIPHOSPHATE SYNTHASE COMPLEX SUBUNIT DHDDS"/>
    <property type="match status" value="1"/>
</dbReference>
<protein>
    <recommendedName>
        <fullName evidence="2">ditrans,polycis-polyprenyl diphosphate synthase [(2E,6E)-farnesyldiphosphate specific]</fullName>
        <ecNumber evidence="2">2.5.1.87</ecNumber>
    </recommendedName>
</protein>
<dbReference type="GO" id="GO:1904423">
    <property type="term" value="C:dehydrodolichyl diphosphate synthase complex"/>
    <property type="evidence" value="ECO:0007669"/>
    <property type="project" value="TreeGrafter"/>
</dbReference>
<dbReference type="AlphaFoldDB" id="A0AAQ4ESQ4"/>
<organism evidence="5 6">
    <name type="scientific">Amblyomma americanum</name>
    <name type="common">Lone star tick</name>
    <dbReference type="NCBI Taxonomy" id="6943"/>
    <lineage>
        <taxon>Eukaryota</taxon>
        <taxon>Metazoa</taxon>
        <taxon>Ecdysozoa</taxon>
        <taxon>Arthropoda</taxon>
        <taxon>Chelicerata</taxon>
        <taxon>Arachnida</taxon>
        <taxon>Acari</taxon>
        <taxon>Parasitiformes</taxon>
        <taxon>Ixodida</taxon>
        <taxon>Ixodoidea</taxon>
        <taxon>Ixodidae</taxon>
        <taxon>Amblyomminae</taxon>
        <taxon>Amblyomma</taxon>
    </lineage>
</organism>
<name>A0AAQ4ESQ4_AMBAM</name>
<comment type="catalytic activity">
    <reaction evidence="4">
        <text>n isopentenyl diphosphate + (2E,6E)-farnesyl diphosphate = a di-trans,poly-cis-polyprenyl diphosphate + n diphosphate</text>
        <dbReference type="Rhea" id="RHEA:53008"/>
        <dbReference type="Rhea" id="RHEA-COMP:19494"/>
        <dbReference type="ChEBI" id="CHEBI:33019"/>
        <dbReference type="ChEBI" id="CHEBI:128769"/>
        <dbReference type="ChEBI" id="CHEBI:136960"/>
        <dbReference type="ChEBI" id="CHEBI:175763"/>
        <dbReference type="EC" id="2.5.1.87"/>
    </reaction>
</comment>
<dbReference type="EMBL" id="JARKHS020011471">
    <property type="protein sequence ID" value="KAK8777786.1"/>
    <property type="molecule type" value="Genomic_DNA"/>
</dbReference>
<reference evidence="5 6" key="1">
    <citation type="journal article" date="2023" name="Arcadia Sci">
        <title>De novo assembly of a long-read Amblyomma americanum tick genome.</title>
        <authorList>
            <person name="Chou S."/>
            <person name="Poskanzer K.E."/>
            <person name="Rollins M."/>
            <person name="Thuy-Boun P.S."/>
        </authorList>
    </citation>
    <scope>NUCLEOTIDE SEQUENCE [LARGE SCALE GENOMIC DNA]</scope>
    <source>
        <strain evidence="5">F_SG_1</strain>
        <tissue evidence="5">Salivary glands</tissue>
    </source>
</reference>
<dbReference type="PANTHER" id="PTHR10291">
    <property type="entry name" value="DEHYDRODOLICHYL DIPHOSPHATE SYNTHASE FAMILY MEMBER"/>
    <property type="match status" value="1"/>
</dbReference>
<accession>A0AAQ4ESQ4</accession>
<dbReference type="Gene3D" id="3.40.1180.10">
    <property type="entry name" value="Decaprenyl diphosphate synthase-like"/>
    <property type="match status" value="1"/>
</dbReference>
<evidence type="ECO:0000313" key="6">
    <source>
        <dbReference type="Proteomes" id="UP001321473"/>
    </source>
</evidence>
<dbReference type="InterPro" id="IPR036424">
    <property type="entry name" value="UPP_synth-like_sf"/>
</dbReference>
<keyword evidence="6" id="KW-1185">Reference proteome</keyword>
<dbReference type="EC" id="2.5.1.87" evidence="2"/>
<dbReference type="SUPFAM" id="SSF64005">
    <property type="entry name" value="Undecaprenyl diphosphate synthase"/>
    <property type="match status" value="1"/>
</dbReference>
<evidence type="ECO:0000256" key="3">
    <source>
        <dbReference type="ARBA" id="ARBA00022679"/>
    </source>
</evidence>
<evidence type="ECO:0000256" key="2">
    <source>
        <dbReference type="ARBA" id="ARBA00012596"/>
    </source>
</evidence>
<evidence type="ECO:0000256" key="1">
    <source>
        <dbReference type="ARBA" id="ARBA00005432"/>
    </source>
</evidence>
<keyword evidence="3" id="KW-0808">Transferase</keyword>
<comment type="caution">
    <text evidence="5">The sequence shown here is derived from an EMBL/GenBank/DDBJ whole genome shotgun (WGS) entry which is preliminary data.</text>
</comment>
<evidence type="ECO:0000313" key="5">
    <source>
        <dbReference type="EMBL" id="KAK8777786.1"/>
    </source>
</evidence>
<dbReference type="GO" id="GO:0016094">
    <property type="term" value="P:polyprenol biosynthetic process"/>
    <property type="evidence" value="ECO:0007669"/>
    <property type="project" value="TreeGrafter"/>
</dbReference>